<name>A0A146M6Q1_LYGHE</name>
<evidence type="ECO:0000313" key="1">
    <source>
        <dbReference type="EMBL" id="JAQ14250.1"/>
    </source>
</evidence>
<dbReference type="AlphaFoldDB" id="A0A146M6Q1"/>
<organism evidence="1">
    <name type="scientific">Lygus hesperus</name>
    <name type="common">Western plant bug</name>
    <dbReference type="NCBI Taxonomy" id="30085"/>
    <lineage>
        <taxon>Eukaryota</taxon>
        <taxon>Metazoa</taxon>
        <taxon>Ecdysozoa</taxon>
        <taxon>Arthropoda</taxon>
        <taxon>Hexapoda</taxon>
        <taxon>Insecta</taxon>
        <taxon>Pterygota</taxon>
        <taxon>Neoptera</taxon>
        <taxon>Paraneoptera</taxon>
        <taxon>Hemiptera</taxon>
        <taxon>Heteroptera</taxon>
        <taxon>Panheteroptera</taxon>
        <taxon>Cimicomorpha</taxon>
        <taxon>Miridae</taxon>
        <taxon>Mirini</taxon>
        <taxon>Lygus</taxon>
    </lineage>
</organism>
<protein>
    <submittedName>
        <fullName evidence="1">Uncharacterized protein</fullName>
    </submittedName>
</protein>
<proteinExistence type="predicted"/>
<dbReference type="EMBL" id="GDHC01004379">
    <property type="protein sequence ID" value="JAQ14250.1"/>
    <property type="molecule type" value="Transcribed_RNA"/>
</dbReference>
<gene>
    <name evidence="1" type="ORF">g.8640</name>
</gene>
<reference evidence="1" key="1">
    <citation type="journal article" date="2016" name="Gigascience">
        <title>De novo construction of an expanded transcriptome assembly for the western tarnished plant bug, Lygus hesperus.</title>
        <authorList>
            <person name="Tassone E.E."/>
            <person name="Geib S.M."/>
            <person name="Hall B."/>
            <person name="Fabrick J.A."/>
            <person name="Brent C.S."/>
            <person name="Hull J.J."/>
        </authorList>
    </citation>
    <scope>NUCLEOTIDE SEQUENCE</scope>
</reference>
<accession>A0A146M6Q1</accession>
<sequence length="166" mass="17993">MFAVFVVVHAPEDSALPARFLNSPLVPERLREFFPDCGFEPSVPGELNPTSFPLSCSIECRTCFCPRFPAPDVPLLCLGELTPPLVRMLCGVVFAIPYLREEFLERRFPCVPPAPYGVVVVLFVVVVEFVLGGDIAAVDGVAIDVVPTVEVISFASTLVDDVVGPN</sequence>